<keyword evidence="4" id="KW-1185">Reference proteome</keyword>
<dbReference type="InterPro" id="IPR041224">
    <property type="entry name" value="BPA_C"/>
</dbReference>
<gene>
    <name evidence="3" type="ORF">FE810_09635</name>
</gene>
<dbReference type="Pfam" id="PF18040">
    <property type="entry name" value="BPA_C"/>
    <property type="match status" value="1"/>
</dbReference>
<dbReference type="Pfam" id="PF18206">
    <property type="entry name" value="Porphyrn_cat_1"/>
    <property type="match status" value="1"/>
</dbReference>
<protein>
    <submittedName>
        <fullName evidence="3">Agarase</fullName>
    </submittedName>
</protein>
<sequence>MYKKSLIAISTTLALTLTGCGGSGGDDSQKPLKVEDTIPAQFSFASVTDAASNTWIESQSITVTGISTATDISISGGEYSVNDGEFTSSAGQVNSGDNVKVRIKSSTMDDTSTQLSLTIGGVNATFIVTTGSVFSGVVVDINFDTVHKVGGVSEFSRDKFITIHADITENGWRGGNVHSANAENEDPNLLESFANGYDVYFGRNTGGMTWQLSQIAEDASRPGFASEADATTRGNGQKWGFNNYTGTHWDTIRSLQHRALGMVVGAQQHPYWPDGTLTAQGWALSQTDTVAEPFGTATGHYMGQYVSKYFDPNPNDNVANGQVKPPYVEVMNEPLYDLVTDREGQSDQVEPAKIFEFHNAVANEIRKTNPDVQVGGYTVAFPNFDWDNFERWEERDKAFIDIAGENMDFYAIHLYDFPAFQNKEQYRKGSNAEATMDMLEHYSLLKFGETRPLVISEYGAAIHSMFKQGWNPERNTLQMRAINSMLMQFMERPDMILKTIPFIVVKAEWGRTEVPYGPRLMVQKFERDGDAAGDKWVYSDLIQFYQLWSEVNGTRIETKASDLDIQVDAYVDEKTAHIILNSLEFTDTDINLNAFGLDSANISKVEVKHLTTVDNATQASAIVESAYNELPEVITLGAESTMIVKVTFDSAPALAKTVAETKYYGESYKQAIVANELITNTLNGIVLDDHGEAILRLGIGRDHGKSLLPEVSINGTSLNVPKDFRGYDQQMGKSSVARDGFYGVIEIPVPYSALAENNDISIRFSDTGGFVASTALQVFNTEQPLGRTIQ</sequence>
<dbReference type="Proteomes" id="UP000307790">
    <property type="component" value="Unassembled WGS sequence"/>
</dbReference>
<dbReference type="PROSITE" id="PS51257">
    <property type="entry name" value="PROKAR_LIPOPROTEIN"/>
    <property type="match status" value="1"/>
</dbReference>
<evidence type="ECO:0000313" key="4">
    <source>
        <dbReference type="Proteomes" id="UP000307790"/>
    </source>
</evidence>
<feature type="domain" description="Beta-porphyranase A C-terminal" evidence="1">
    <location>
        <begin position="681"/>
        <end position="779"/>
    </location>
</feature>
<feature type="domain" description="Porphyranase beta-sandwich" evidence="2">
    <location>
        <begin position="564"/>
        <end position="670"/>
    </location>
</feature>
<reference evidence="3 4" key="1">
    <citation type="submission" date="2019-05" db="EMBL/GenBank/DDBJ databases">
        <title>Genome sequences of Thalassotalea litorea 1K03283.</title>
        <authorList>
            <person name="Zhang D."/>
        </authorList>
    </citation>
    <scope>NUCLEOTIDE SEQUENCE [LARGE SCALE GENOMIC DNA]</scope>
    <source>
        <strain evidence="3 4">MCCC 1K03283</strain>
    </source>
</reference>
<name>A0A5R9IIQ6_9GAMM</name>
<dbReference type="SUPFAM" id="SSF51445">
    <property type="entry name" value="(Trans)glycosidases"/>
    <property type="match status" value="1"/>
</dbReference>
<organism evidence="3 4">
    <name type="scientific">Thalassotalea litorea</name>
    <dbReference type="NCBI Taxonomy" id="2020715"/>
    <lineage>
        <taxon>Bacteria</taxon>
        <taxon>Pseudomonadati</taxon>
        <taxon>Pseudomonadota</taxon>
        <taxon>Gammaproteobacteria</taxon>
        <taxon>Alteromonadales</taxon>
        <taxon>Colwelliaceae</taxon>
        <taxon>Thalassotalea</taxon>
    </lineage>
</organism>
<dbReference type="CDD" id="cd21510">
    <property type="entry name" value="agarase_cat"/>
    <property type="match status" value="1"/>
</dbReference>
<dbReference type="OrthoDB" id="5706299at2"/>
<dbReference type="Gene3D" id="3.20.20.80">
    <property type="entry name" value="Glycosidases"/>
    <property type="match status" value="1"/>
</dbReference>
<dbReference type="EMBL" id="VCBC01000008">
    <property type="protein sequence ID" value="TLU65172.1"/>
    <property type="molecule type" value="Genomic_DNA"/>
</dbReference>
<dbReference type="AlphaFoldDB" id="A0A5R9IIQ6"/>
<dbReference type="Gene3D" id="2.60.120.1200">
    <property type="match status" value="1"/>
</dbReference>
<evidence type="ECO:0000313" key="3">
    <source>
        <dbReference type="EMBL" id="TLU65172.1"/>
    </source>
</evidence>
<dbReference type="InterPro" id="IPR040527">
    <property type="entry name" value="Beta-sand_Porphyrn"/>
</dbReference>
<proteinExistence type="predicted"/>
<dbReference type="InterPro" id="IPR017853">
    <property type="entry name" value="GH"/>
</dbReference>
<evidence type="ECO:0000259" key="2">
    <source>
        <dbReference type="Pfam" id="PF18206"/>
    </source>
</evidence>
<accession>A0A5R9IIQ6</accession>
<evidence type="ECO:0000259" key="1">
    <source>
        <dbReference type="Pfam" id="PF18040"/>
    </source>
</evidence>
<comment type="caution">
    <text evidence="3">The sequence shown here is derived from an EMBL/GenBank/DDBJ whole genome shotgun (WGS) entry which is preliminary data.</text>
</comment>
<dbReference type="RefSeq" id="WP_138319842.1">
    <property type="nucleotide sequence ID" value="NZ_VCBC01000008.1"/>
</dbReference>